<dbReference type="EMBL" id="JAYFUL010000009">
    <property type="protein sequence ID" value="MEA5257732.1"/>
    <property type="molecule type" value="Genomic_DNA"/>
</dbReference>
<keyword evidence="5 8" id="KW-0378">Hydrolase</keyword>
<dbReference type="NCBIfam" id="TIGR00213">
    <property type="entry name" value="GmhB_yaeD"/>
    <property type="match status" value="1"/>
</dbReference>
<evidence type="ECO:0000313" key="9">
    <source>
        <dbReference type="Proteomes" id="UP001304671"/>
    </source>
</evidence>
<keyword evidence="6" id="KW-0119">Carbohydrate metabolism</keyword>
<evidence type="ECO:0000256" key="6">
    <source>
        <dbReference type="ARBA" id="ARBA00023277"/>
    </source>
</evidence>
<keyword evidence="3" id="KW-0963">Cytoplasm</keyword>
<dbReference type="CDD" id="cd07503">
    <property type="entry name" value="HAD_HisB-N"/>
    <property type="match status" value="1"/>
</dbReference>
<comment type="similarity">
    <text evidence="2">Belongs to the GmhB family.</text>
</comment>
<evidence type="ECO:0000256" key="1">
    <source>
        <dbReference type="ARBA" id="ARBA00004496"/>
    </source>
</evidence>
<dbReference type="GO" id="GO:0034200">
    <property type="term" value="F:D-glycero-beta-D-manno-heptose 1,7-bisphosphate 7-phosphatase activity"/>
    <property type="evidence" value="ECO:0007669"/>
    <property type="project" value="UniProtKB-EC"/>
</dbReference>
<dbReference type="NCBIfam" id="TIGR01662">
    <property type="entry name" value="HAD-SF-IIIA"/>
    <property type="match status" value="1"/>
</dbReference>
<dbReference type="InterPro" id="IPR006439">
    <property type="entry name" value="HAD-SF_hydro_IA"/>
</dbReference>
<organism evidence="8 9">
    <name type="scientific">Arcicella aquatica</name>
    <dbReference type="NCBI Taxonomy" id="217141"/>
    <lineage>
        <taxon>Bacteria</taxon>
        <taxon>Pseudomonadati</taxon>
        <taxon>Bacteroidota</taxon>
        <taxon>Cytophagia</taxon>
        <taxon>Cytophagales</taxon>
        <taxon>Flectobacillaceae</taxon>
        <taxon>Arcicella</taxon>
    </lineage>
</organism>
<dbReference type="SUPFAM" id="SSF56784">
    <property type="entry name" value="HAD-like"/>
    <property type="match status" value="1"/>
</dbReference>
<dbReference type="InterPro" id="IPR023214">
    <property type="entry name" value="HAD_sf"/>
</dbReference>
<dbReference type="Pfam" id="PF13242">
    <property type="entry name" value="Hydrolase_like"/>
    <property type="match status" value="1"/>
</dbReference>
<dbReference type="RefSeq" id="WP_323248308.1">
    <property type="nucleotide sequence ID" value="NZ_JAYFUL010000009.1"/>
</dbReference>
<dbReference type="NCBIfam" id="NF006506">
    <property type="entry name" value="PRK08942.1"/>
    <property type="match status" value="1"/>
</dbReference>
<evidence type="ECO:0000256" key="3">
    <source>
        <dbReference type="ARBA" id="ARBA00022490"/>
    </source>
</evidence>
<evidence type="ECO:0000313" key="8">
    <source>
        <dbReference type="EMBL" id="MEA5257732.1"/>
    </source>
</evidence>
<dbReference type="PIRSF" id="PIRSF004682">
    <property type="entry name" value="GmhB"/>
    <property type="match status" value="1"/>
</dbReference>
<dbReference type="Gene3D" id="3.40.50.1000">
    <property type="entry name" value="HAD superfamily/HAD-like"/>
    <property type="match status" value="1"/>
</dbReference>
<dbReference type="InterPro" id="IPR006549">
    <property type="entry name" value="HAD-SF_hydro_IIIA"/>
</dbReference>
<evidence type="ECO:0000256" key="5">
    <source>
        <dbReference type="ARBA" id="ARBA00022801"/>
    </source>
</evidence>
<sequence length="148" mass="17028">MVKALFLDRDGVINVDKNYVYKIEDFEFKDDIFDICLKYQSQGYAIFVVTNQAGIARGYYTENDFWILTNWMCNKFLEKGINIKKVYFCPHHPEFTGECLCRKPNPGMLLKAIEEYDIDVNSSVMIGDKQTDIDAAKNAGIKNTILVS</sequence>
<dbReference type="PANTHER" id="PTHR42891">
    <property type="entry name" value="D-GLYCERO-BETA-D-MANNO-HEPTOSE-1,7-BISPHOSPHATE 7-PHOSPHATASE"/>
    <property type="match status" value="1"/>
</dbReference>
<reference evidence="8 9" key="1">
    <citation type="submission" date="2023-12" db="EMBL/GenBank/DDBJ databases">
        <title>Novel species of the genus Arcicella isolated from rivers.</title>
        <authorList>
            <person name="Lu H."/>
        </authorList>
    </citation>
    <scope>NUCLEOTIDE SEQUENCE [LARGE SCALE GENOMIC DNA]</scope>
    <source>
        <strain evidence="8 9">LMG 21963</strain>
    </source>
</reference>
<dbReference type="NCBIfam" id="TIGR01656">
    <property type="entry name" value="Histidinol-ppas"/>
    <property type="match status" value="1"/>
</dbReference>
<dbReference type="InterPro" id="IPR004446">
    <property type="entry name" value="Heptose_bisP_phosphatase"/>
</dbReference>
<keyword evidence="4" id="KW-0479">Metal-binding</keyword>
<accession>A0ABU5QL02</accession>
<evidence type="ECO:0000256" key="2">
    <source>
        <dbReference type="ARBA" id="ARBA00005628"/>
    </source>
</evidence>
<dbReference type="InterPro" id="IPR006543">
    <property type="entry name" value="Histidinol-phos"/>
</dbReference>
<keyword evidence="9" id="KW-1185">Reference proteome</keyword>
<protein>
    <recommendedName>
        <fullName evidence="7">D,D-heptose 1,7-bisphosphate phosphatase</fullName>
    </recommendedName>
</protein>
<comment type="subcellular location">
    <subcellularLocation>
        <location evidence="1">Cytoplasm</location>
    </subcellularLocation>
</comment>
<evidence type="ECO:0000256" key="7">
    <source>
        <dbReference type="ARBA" id="ARBA00031828"/>
    </source>
</evidence>
<dbReference type="PANTHER" id="PTHR42891:SF1">
    <property type="entry name" value="D-GLYCERO-BETA-D-MANNO-HEPTOSE-1,7-BISPHOSPHATE 7-PHOSPHATASE"/>
    <property type="match status" value="1"/>
</dbReference>
<name>A0ABU5QL02_9BACT</name>
<dbReference type="InterPro" id="IPR036412">
    <property type="entry name" value="HAD-like_sf"/>
</dbReference>
<comment type="caution">
    <text evidence="8">The sequence shown here is derived from an EMBL/GenBank/DDBJ whole genome shotgun (WGS) entry which is preliminary data.</text>
</comment>
<dbReference type="Proteomes" id="UP001304671">
    <property type="component" value="Unassembled WGS sequence"/>
</dbReference>
<dbReference type="NCBIfam" id="TIGR01549">
    <property type="entry name" value="HAD-SF-IA-v1"/>
    <property type="match status" value="1"/>
</dbReference>
<proteinExistence type="inferred from homology"/>
<gene>
    <name evidence="8" type="primary">gmhB</name>
    <name evidence="8" type="ORF">VB264_08045</name>
</gene>
<evidence type="ECO:0000256" key="4">
    <source>
        <dbReference type="ARBA" id="ARBA00022723"/>
    </source>
</evidence>